<dbReference type="Proteomes" id="UP001162131">
    <property type="component" value="Unassembled WGS sequence"/>
</dbReference>
<dbReference type="SUPFAM" id="SSF56672">
    <property type="entry name" value="DNA/RNA polymerases"/>
    <property type="match status" value="1"/>
</dbReference>
<reference evidence="2" key="1">
    <citation type="submission" date="2021-09" db="EMBL/GenBank/DDBJ databases">
        <authorList>
            <consortium name="AG Swart"/>
            <person name="Singh M."/>
            <person name="Singh A."/>
            <person name="Seah K."/>
            <person name="Emmerich C."/>
        </authorList>
    </citation>
    <scope>NUCLEOTIDE SEQUENCE</scope>
    <source>
        <strain evidence="2">ATCC30299</strain>
    </source>
</reference>
<evidence type="ECO:0000259" key="1">
    <source>
        <dbReference type="PROSITE" id="PS50878"/>
    </source>
</evidence>
<dbReference type="InterPro" id="IPR000477">
    <property type="entry name" value="RT_dom"/>
</dbReference>
<name>A0AAU9IDE3_9CILI</name>
<feature type="domain" description="Reverse transcriptase" evidence="1">
    <location>
        <begin position="1"/>
        <end position="160"/>
    </location>
</feature>
<dbReference type="AlphaFoldDB" id="A0AAU9IDE3"/>
<comment type="caution">
    <text evidence="2">The sequence shown here is derived from an EMBL/GenBank/DDBJ whole genome shotgun (WGS) entry which is preliminary data.</text>
</comment>
<sequence>MTQRGSADQIFTLDTIINHIMTMGVSTWCAFLDIRKAFDSVPRRLLLETLLRKGVQGKTINMISSMIQDERSSIIINGRPQEWIIIQKGVRQGGCVSPLAFNFIPNELAIRIKQTNLRVQIDQETNVGLLLYADDIVLLSETRSKLQDLCNIVSEWAEKY</sequence>
<organism evidence="2 3">
    <name type="scientific">Blepharisma stoltei</name>
    <dbReference type="NCBI Taxonomy" id="1481888"/>
    <lineage>
        <taxon>Eukaryota</taxon>
        <taxon>Sar</taxon>
        <taxon>Alveolata</taxon>
        <taxon>Ciliophora</taxon>
        <taxon>Postciliodesmatophora</taxon>
        <taxon>Heterotrichea</taxon>
        <taxon>Heterotrichida</taxon>
        <taxon>Blepharismidae</taxon>
        <taxon>Blepharisma</taxon>
    </lineage>
</organism>
<dbReference type="PROSITE" id="PS50878">
    <property type="entry name" value="RT_POL"/>
    <property type="match status" value="1"/>
</dbReference>
<dbReference type="InterPro" id="IPR043502">
    <property type="entry name" value="DNA/RNA_pol_sf"/>
</dbReference>
<evidence type="ECO:0000313" key="3">
    <source>
        <dbReference type="Proteomes" id="UP001162131"/>
    </source>
</evidence>
<gene>
    <name evidence="2" type="ORF">BSTOLATCC_MIC3681</name>
</gene>
<dbReference type="Pfam" id="PF00078">
    <property type="entry name" value="RVT_1"/>
    <property type="match status" value="1"/>
</dbReference>
<protein>
    <recommendedName>
        <fullName evidence="1">Reverse transcriptase domain-containing protein</fullName>
    </recommendedName>
</protein>
<dbReference type="EMBL" id="CAJZBQ010000004">
    <property type="protein sequence ID" value="CAG9311391.1"/>
    <property type="molecule type" value="Genomic_DNA"/>
</dbReference>
<accession>A0AAU9IDE3</accession>
<keyword evidence="3" id="KW-1185">Reference proteome</keyword>
<proteinExistence type="predicted"/>
<dbReference type="PANTHER" id="PTHR19446">
    <property type="entry name" value="REVERSE TRANSCRIPTASES"/>
    <property type="match status" value="1"/>
</dbReference>
<evidence type="ECO:0000313" key="2">
    <source>
        <dbReference type="EMBL" id="CAG9311391.1"/>
    </source>
</evidence>